<feature type="non-terminal residue" evidence="3">
    <location>
        <position position="213"/>
    </location>
</feature>
<reference evidence="3 4" key="2">
    <citation type="submission" date="2019-08" db="EMBL/GenBank/DDBJ databases">
        <authorList>
            <person name="Henke P."/>
        </authorList>
    </citation>
    <scope>NUCLEOTIDE SEQUENCE [LARGE SCALE GENOMIC DNA]</scope>
    <source>
        <strain evidence="3">Phe10_nw2017</strain>
    </source>
</reference>
<keyword evidence="1" id="KW-0472">Membrane</keyword>
<gene>
    <name evidence="3" type="ORF">E3A20_15590</name>
</gene>
<dbReference type="AlphaFoldDB" id="A0A5C6M8F8"/>
<evidence type="ECO:0000313" key="4">
    <source>
        <dbReference type="Proteomes" id="UP000321083"/>
    </source>
</evidence>
<dbReference type="Pfam" id="PF07596">
    <property type="entry name" value="SBP_bac_10"/>
    <property type="match status" value="1"/>
</dbReference>
<sequence>MSESGGDDLFRAPAAADVPAAVSGSKSVSATFLLTCCVLFVTVAAALFIAVHFARAPLFGPRGRFGGNIRHVSLALLNYHDTFDSFPPGTVAVPGLTVDQQFSWAVLTAPFMDGINSGRPKAEPRLHEGWASPYNRGLDLDVVKYFHDSDRPTPRADPWSGDFVGIAGMGADAAVLPDGHPRAGVFGYQRTTTLASITDGASNTMMLSTLMVP</sequence>
<organism evidence="3 4">
    <name type="scientific">Planctomyces bekefii</name>
    <dbReference type="NCBI Taxonomy" id="1653850"/>
    <lineage>
        <taxon>Bacteria</taxon>
        <taxon>Pseudomonadati</taxon>
        <taxon>Planctomycetota</taxon>
        <taxon>Planctomycetia</taxon>
        <taxon>Planctomycetales</taxon>
        <taxon>Planctomycetaceae</taxon>
        <taxon>Planctomyces</taxon>
    </lineage>
</organism>
<accession>A0A5C6M8F8</accession>
<name>A0A5C6M8F8_9PLAN</name>
<comment type="caution">
    <text evidence="3">The sequence shown here is derived from an EMBL/GenBank/DDBJ whole genome shotgun (WGS) entry which is preliminary data.</text>
</comment>
<evidence type="ECO:0000256" key="1">
    <source>
        <dbReference type="SAM" id="Phobius"/>
    </source>
</evidence>
<dbReference type="Proteomes" id="UP000321083">
    <property type="component" value="Unassembled WGS sequence"/>
</dbReference>
<dbReference type="EMBL" id="SRHE01000313">
    <property type="protein sequence ID" value="TWW09314.1"/>
    <property type="molecule type" value="Genomic_DNA"/>
</dbReference>
<reference evidence="3 4" key="1">
    <citation type="submission" date="2019-08" db="EMBL/GenBank/DDBJ databases">
        <title>100 year-old enigma solved: identification of Planctomyces bekefii, the type genus and species of the phylum Planctomycetes.</title>
        <authorList>
            <person name="Svetlana D.N."/>
            <person name="Overmann J."/>
        </authorList>
    </citation>
    <scope>NUCLEOTIDE SEQUENCE [LARGE SCALE GENOMIC DNA]</scope>
    <source>
        <strain evidence="3">Phe10_nw2017</strain>
    </source>
</reference>
<protein>
    <recommendedName>
        <fullName evidence="2">DUF1559 domain-containing protein</fullName>
    </recommendedName>
</protein>
<dbReference type="InterPro" id="IPR011453">
    <property type="entry name" value="DUF1559"/>
</dbReference>
<keyword evidence="1" id="KW-1133">Transmembrane helix</keyword>
<feature type="transmembrane region" description="Helical" evidence="1">
    <location>
        <begin position="32"/>
        <end position="54"/>
    </location>
</feature>
<keyword evidence="4" id="KW-1185">Reference proteome</keyword>
<evidence type="ECO:0000259" key="2">
    <source>
        <dbReference type="Pfam" id="PF07596"/>
    </source>
</evidence>
<proteinExistence type="predicted"/>
<feature type="domain" description="DUF1559" evidence="2">
    <location>
        <begin position="68"/>
        <end position="113"/>
    </location>
</feature>
<keyword evidence="1" id="KW-0812">Transmembrane</keyword>
<evidence type="ECO:0000313" key="3">
    <source>
        <dbReference type="EMBL" id="TWW09314.1"/>
    </source>
</evidence>